<proteinExistence type="predicted"/>
<dbReference type="EMBL" id="ML986484">
    <property type="protein sequence ID" value="KAF2281516.1"/>
    <property type="molecule type" value="Genomic_DNA"/>
</dbReference>
<dbReference type="AlphaFoldDB" id="A0A6A6K0E8"/>
<accession>A0A6A6K0E8</accession>
<evidence type="ECO:0000313" key="2">
    <source>
        <dbReference type="EMBL" id="KAF2281516.1"/>
    </source>
</evidence>
<gene>
    <name evidence="2" type="ORF">EI97DRAFT_31623</name>
</gene>
<reference evidence="2" key="1">
    <citation type="journal article" date="2020" name="Stud. Mycol.">
        <title>101 Dothideomycetes genomes: a test case for predicting lifestyles and emergence of pathogens.</title>
        <authorList>
            <person name="Haridas S."/>
            <person name="Albert R."/>
            <person name="Binder M."/>
            <person name="Bloem J."/>
            <person name="Labutti K."/>
            <person name="Salamov A."/>
            <person name="Andreopoulos B."/>
            <person name="Baker S."/>
            <person name="Barry K."/>
            <person name="Bills G."/>
            <person name="Bluhm B."/>
            <person name="Cannon C."/>
            <person name="Castanera R."/>
            <person name="Culley D."/>
            <person name="Daum C."/>
            <person name="Ezra D."/>
            <person name="Gonzalez J."/>
            <person name="Henrissat B."/>
            <person name="Kuo A."/>
            <person name="Liang C."/>
            <person name="Lipzen A."/>
            <person name="Lutzoni F."/>
            <person name="Magnuson J."/>
            <person name="Mondo S."/>
            <person name="Nolan M."/>
            <person name="Ohm R."/>
            <person name="Pangilinan J."/>
            <person name="Park H.-J."/>
            <person name="Ramirez L."/>
            <person name="Alfaro M."/>
            <person name="Sun H."/>
            <person name="Tritt A."/>
            <person name="Yoshinaga Y."/>
            <person name="Zwiers L.-H."/>
            <person name="Turgeon B."/>
            <person name="Goodwin S."/>
            <person name="Spatafora J."/>
            <person name="Crous P."/>
            <person name="Grigoriev I."/>
        </authorList>
    </citation>
    <scope>NUCLEOTIDE SEQUENCE</scope>
    <source>
        <strain evidence="2">CBS 379.55</strain>
    </source>
</reference>
<dbReference type="GeneID" id="54547830"/>
<dbReference type="Proteomes" id="UP000800097">
    <property type="component" value="Unassembled WGS sequence"/>
</dbReference>
<protein>
    <submittedName>
        <fullName evidence="2">Uncharacterized protein</fullName>
    </submittedName>
</protein>
<feature type="region of interest" description="Disordered" evidence="1">
    <location>
        <begin position="99"/>
        <end position="126"/>
    </location>
</feature>
<dbReference type="RefSeq" id="XP_033659053.1">
    <property type="nucleotide sequence ID" value="XM_033794655.1"/>
</dbReference>
<evidence type="ECO:0000256" key="1">
    <source>
        <dbReference type="SAM" id="MobiDB-lite"/>
    </source>
</evidence>
<sequence length="172" mass="19504">MQSVPTSQSRMNRLRSPRIRPRITSLAQAHLQATGHLSPKIPIRTKYAPSRCQKRLTVDRAGGLLPTQYSIVHMHPYSKSMQIVLRRSRLDHRSQLFANRGPDYSLSTQQSCKSQPESANTPYPVVPNSTRSDDCYSISRISSSVHTQPALSFRCRERIPYCRDSLPPTCLV</sequence>
<organism evidence="2 3">
    <name type="scientific">Westerdykella ornata</name>
    <dbReference type="NCBI Taxonomy" id="318751"/>
    <lineage>
        <taxon>Eukaryota</taxon>
        <taxon>Fungi</taxon>
        <taxon>Dikarya</taxon>
        <taxon>Ascomycota</taxon>
        <taxon>Pezizomycotina</taxon>
        <taxon>Dothideomycetes</taxon>
        <taxon>Pleosporomycetidae</taxon>
        <taxon>Pleosporales</taxon>
        <taxon>Sporormiaceae</taxon>
        <taxon>Westerdykella</taxon>
    </lineage>
</organism>
<name>A0A6A6K0E8_WESOR</name>
<keyword evidence="3" id="KW-1185">Reference proteome</keyword>
<evidence type="ECO:0000313" key="3">
    <source>
        <dbReference type="Proteomes" id="UP000800097"/>
    </source>
</evidence>
<feature type="compositionally biased region" description="Polar residues" evidence="1">
    <location>
        <begin position="105"/>
        <end position="121"/>
    </location>
</feature>